<organism evidence="1 2">
    <name type="scientific">Schistosoma mattheei</name>
    <dbReference type="NCBI Taxonomy" id="31246"/>
    <lineage>
        <taxon>Eukaryota</taxon>
        <taxon>Metazoa</taxon>
        <taxon>Spiralia</taxon>
        <taxon>Lophotrochozoa</taxon>
        <taxon>Platyhelminthes</taxon>
        <taxon>Trematoda</taxon>
        <taxon>Digenea</taxon>
        <taxon>Strigeidida</taxon>
        <taxon>Schistosomatoidea</taxon>
        <taxon>Schistosomatidae</taxon>
        <taxon>Schistosoma</taxon>
    </lineage>
</organism>
<reference evidence="1 2" key="1">
    <citation type="submission" date="2018-11" db="EMBL/GenBank/DDBJ databases">
        <authorList>
            <consortium name="Pathogen Informatics"/>
        </authorList>
    </citation>
    <scope>NUCLEOTIDE SEQUENCE [LARGE SCALE GENOMIC DNA]</scope>
    <source>
        <strain>Denwood</strain>
        <strain evidence="2">Zambia</strain>
    </source>
</reference>
<evidence type="ECO:0000313" key="2">
    <source>
        <dbReference type="Proteomes" id="UP000269396"/>
    </source>
</evidence>
<protein>
    <submittedName>
        <fullName evidence="1">Uncharacterized protein</fullName>
    </submittedName>
</protein>
<dbReference type="Proteomes" id="UP000269396">
    <property type="component" value="Unassembled WGS sequence"/>
</dbReference>
<evidence type="ECO:0000313" key="1">
    <source>
        <dbReference type="EMBL" id="VDP27912.1"/>
    </source>
</evidence>
<dbReference type="AlphaFoldDB" id="A0A183NT37"/>
<proteinExistence type="predicted"/>
<dbReference type="EMBL" id="UZAL01026951">
    <property type="protein sequence ID" value="VDP27912.1"/>
    <property type="molecule type" value="Genomic_DNA"/>
</dbReference>
<gene>
    <name evidence="1" type="ORF">SMTD_LOCUS5273</name>
</gene>
<name>A0A183NT37_9TREM</name>
<keyword evidence="2" id="KW-1185">Reference proteome</keyword>
<sequence length="48" mass="5370">MTSVGEGWKKVEGGQNKTWYQSIKSLTSGLTHVGRCRLLGWGPSDYRN</sequence>
<accession>A0A183NT37</accession>